<proteinExistence type="predicted"/>
<organism evidence="1 2">
    <name type="scientific">Fontibacillus solani</name>
    <dbReference type="NCBI Taxonomy" id="1572857"/>
    <lineage>
        <taxon>Bacteria</taxon>
        <taxon>Bacillati</taxon>
        <taxon>Bacillota</taxon>
        <taxon>Bacilli</taxon>
        <taxon>Bacillales</taxon>
        <taxon>Paenibacillaceae</taxon>
        <taxon>Fontibacillus</taxon>
    </lineage>
</organism>
<gene>
    <name evidence="1" type="ORF">FHR92_000835</name>
</gene>
<protein>
    <submittedName>
        <fullName evidence="1">Uncharacterized protein</fullName>
    </submittedName>
</protein>
<sequence length="57" mass="6723">MEKYESELTRRYLLNSHSRGSLEEVISDEEGFEAATEMLEMESASDVTRDLLRLYYE</sequence>
<evidence type="ECO:0000313" key="2">
    <source>
        <dbReference type="Proteomes" id="UP000567067"/>
    </source>
</evidence>
<comment type="caution">
    <text evidence="1">The sequence shown here is derived from an EMBL/GenBank/DDBJ whole genome shotgun (WGS) entry which is preliminary data.</text>
</comment>
<dbReference type="RefSeq" id="WP_182534420.1">
    <property type="nucleotide sequence ID" value="NZ_JACJIP010000003.1"/>
</dbReference>
<reference evidence="1 2" key="1">
    <citation type="submission" date="2020-08" db="EMBL/GenBank/DDBJ databases">
        <title>Genomic Encyclopedia of Type Strains, Phase III (KMG-III): the genomes of soil and plant-associated and newly described type strains.</title>
        <authorList>
            <person name="Whitman W."/>
        </authorList>
    </citation>
    <scope>NUCLEOTIDE SEQUENCE [LARGE SCALE GENOMIC DNA]</scope>
    <source>
        <strain evidence="1 2">CECT 8693</strain>
    </source>
</reference>
<dbReference type="EMBL" id="JACJIP010000003">
    <property type="protein sequence ID" value="MBA9084381.1"/>
    <property type="molecule type" value="Genomic_DNA"/>
</dbReference>
<keyword evidence="2" id="KW-1185">Reference proteome</keyword>
<dbReference type="AlphaFoldDB" id="A0A7W3XQH1"/>
<name>A0A7W3XQH1_9BACL</name>
<evidence type="ECO:0000313" key="1">
    <source>
        <dbReference type="EMBL" id="MBA9084381.1"/>
    </source>
</evidence>
<dbReference type="Proteomes" id="UP000567067">
    <property type="component" value="Unassembled WGS sequence"/>
</dbReference>
<accession>A0A7W3XQH1</accession>